<protein>
    <recommendedName>
        <fullName evidence="2">DUF4283 domain-containing protein</fullName>
    </recommendedName>
</protein>
<name>A0A9J5XD70_SOLCO</name>
<gene>
    <name evidence="3" type="ORF">H5410_046779</name>
</gene>
<evidence type="ECO:0000313" key="4">
    <source>
        <dbReference type="Proteomes" id="UP000824120"/>
    </source>
</evidence>
<dbReference type="Proteomes" id="UP000824120">
    <property type="component" value="Chromosome 9"/>
</dbReference>
<organism evidence="3 4">
    <name type="scientific">Solanum commersonii</name>
    <name type="common">Commerson's wild potato</name>
    <name type="synonym">Commerson's nightshade</name>
    <dbReference type="NCBI Taxonomy" id="4109"/>
    <lineage>
        <taxon>Eukaryota</taxon>
        <taxon>Viridiplantae</taxon>
        <taxon>Streptophyta</taxon>
        <taxon>Embryophyta</taxon>
        <taxon>Tracheophyta</taxon>
        <taxon>Spermatophyta</taxon>
        <taxon>Magnoliopsida</taxon>
        <taxon>eudicotyledons</taxon>
        <taxon>Gunneridae</taxon>
        <taxon>Pentapetalae</taxon>
        <taxon>asterids</taxon>
        <taxon>lamiids</taxon>
        <taxon>Solanales</taxon>
        <taxon>Solanaceae</taxon>
        <taxon>Solanoideae</taxon>
        <taxon>Solaneae</taxon>
        <taxon>Solanum</taxon>
    </lineage>
</organism>
<evidence type="ECO:0000256" key="1">
    <source>
        <dbReference type="SAM" id="MobiDB-lite"/>
    </source>
</evidence>
<dbReference type="EMBL" id="JACXVP010000009">
    <property type="protein sequence ID" value="KAG5586345.1"/>
    <property type="molecule type" value="Genomic_DNA"/>
</dbReference>
<feature type="compositionally biased region" description="Polar residues" evidence="1">
    <location>
        <begin position="227"/>
        <end position="236"/>
    </location>
</feature>
<evidence type="ECO:0000259" key="2">
    <source>
        <dbReference type="Pfam" id="PF14111"/>
    </source>
</evidence>
<feature type="domain" description="DUF4283" evidence="2">
    <location>
        <begin position="85"/>
        <end position="134"/>
    </location>
</feature>
<comment type="caution">
    <text evidence="3">The sequence shown here is derived from an EMBL/GenBank/DDBJ whole genome shotgun (WGS) entry which is preliminary data.</text>
</comment>
<feature type="region of interest" description="Disordered" evidence="1">
    <location>
        <begin position="202"/>
        <end position="236"/>
    </location>
</feature>
<dbReference type="InterPro" id="IPR025558">
    <property type="entry name" value="DUF4283"/>
</dbReference>
<accession>A0A9J5XD70</accession>
<proteinExistence type="predicted"/>
<dbReference type="Pfam" id="PF14111">
    <property type="entry name" value="DUF4283"/>
    <property type="match status" value="1"/>
</dbReference>
<sequence length="236" mass="27184">MKDHFAEFYSTLKYNESGIYINFITLQGQNKSVIITLESTLKGGWRNIGHKIAQFIYELDKTQGIVVKVMEEMEKAEIQSTTNKSAIEVKVYAKSDEHFMFELPSRLAAEHVLTGQWIWKKMKLELEWWKPTTGYWPIEDGGESKVVRHMIDMPRKDKKELGEKSTTITVQPLVESNINGGAEDVIPLGCEDKAKELLKKIHSNKQERKGKHSDQSICKNKTEEPTTRLQASQQWL</sequence>
<evidence type="ECO:0000313" key="3">
    <source>
        <dbReference type="EMBL" id="KAG5586345.1"/>
    </source>
</evidence>
<dbReference type="AlphaFoldDB" id="A0A9J5XD70"/>
<reference evidence="3 4" key="1">
    <citation type="submission" date="2020-09" db="EMBL/GenBank/DDBJ databases">
        <title>De no assembly of potato wild relative species, Solanum commersonii.</title>
        <authorList>
            <person name="Cho K."/>
        </authorList>
    </citation>
    <scope>NUCLEOTIDE SEQUENCE [LARGE SCALE GENOMIC DNA]</scope>
    <source>
        <strain evidence="3">LZ3.2</strain>
        <tissue evidence="3">Leaf</tissue>
    </source>
</reference>
<keyword evidence="4" id="KW-1185">Reference proteome</keyword>